<feature type="transmembrane region" description="Helical" evidence="2">
    <location>
        <begin position="35"/>
        <end position="57"/>
    </location>
</feature>
<evidence type="ECO:0000256" key="1">
    <source>
        <dbReference type="SAM" id="MobiDB-lite"/>
    </source>
</evidence>
<dbReference type="Pfam" id="PF12400">
    <property type="entry name" value="STIMATE"/>
    <property type="match status" value="1"/>
</dbReference>
<keyword evidence="2" id="KW-0472">Membrane</keyword>
<keyword evidence="2" id="KW-0812">Transmembrane</keyword>
<sequence length="242" mass="27101">MSTFLQPPPKPQPPPNNPGGGVFDDFPVDRQSCQLLGPTALVVQGLMGMVVITSLLLKRHREKPKRPWRICGHASLCRLFDVSKQVVGQMFVHGVNVLISDVGSTRSSRNACVFYFINILIDTTLGVGAIYLTLHFLTWFFTEKLQLRGFQSGQYGSPPSLNYWLRQAVVYVVSLTSMKLLVVLLLAYWHGLVDIGVWLLSWLGNGNTAQVVFTMGLFPIFMNVVQFWLIDSIVKAGGIYRR</sequence>
<comment type="caution">
    <text evidence="3">The sequence shown here is derived from an EMBL/GenBank/DDBJ whole genome shotgun (WGS) entry which is preliminary data.</text>
</comment>
<proteinExistence type="predicted"/>
<feature type="region of interest" description="Disordered" evidence="1">
    <location>
        <begin position="1"/>
        <end position="23"/>
    </location>
</feature>
<reference evidence="3" key="1">
    <citation type="journal article" date="2022" name="New Phytol.">
        <title>Evolutionary transition to the ectomycorrhizal habit in the genomes of a hyperdiverse lineage of mushroom-forming fungi.</title>
        <authorList>
            <person name="Looney B."/>
            <person name="Miyauchi S."/>
            <person name="Morin E."/>
            <person name="Drula E."/>
            <person name="Courty P.E."/>
            <person name="Kohler A."/>
            <person name="Kuo A."/>
            <person name="LaButti K."/>
            <person name="Pangilinan J."/>
            <person name="Lipzen A."/>
            <person name="Riley R."/>
            <person name="Andreopoulos W."/>
            <person name="He G."/>
            <person name="Johnson J."/>
            <person name="Nolan M."/>
            <person name="Tritt A."/>
            <person name="Barry K.W."/>
            <person name="Grigoriev I.V."/>
            <person name="Nagy L.G."/>
            <person name="Hibbett D."/>
            <person name="Henrissat B."/>
            <person name="Matheny P.B."/>
            <person name="Labbe J."/>
            <person name="Martin F.M."/>
        </authorList>
    </citation>
    <scope>NUCLEOTIDE SEQUENCE</scope>
    <source>
        <strain evidence="3">BPL690</strain>
    </source>
</reference>
<evidence type="ECO:0000313" key="4">
    <source>
        <dbReference type="Proteomes" id="UP001203297"/>
    </source>
</evidence>
<dbReference type="Proteomes" id="UP001203297">
    <property type="component" value="Unassembled WGS sequence"/>
</dbReference>
<protein>
    <submittedName>
        <fullName evidence="3">Vacuolar membrane protein-domain-containing protein</fullName>
    </submittedName>
</protein>
<organism evidence="3 4">
    <name type="scientific">Multifurca ochricompacta</name>
    <dbReference type="NCBI Taxonomy" id="376703"/>
    <lineage>
        <taxon>Eukaryota</taxon>
        <taxon>Fungi</taxon>
        <taxon>Dikarya</taxon>
        <taxon>Basidiomycota</taxon>
        <taxon>Agaricomycotina</taxon>
        <taxon>Agaricomycetes</taxon>
        <taxon>Russulales</taxon>
        <taxon>Russulaceae</taxon>
        <taxon>Multifurca</taxon>
    </lineage>
</organism>
<evidence type="ECO:0000256" key="2">
    <source>
        <dbReference type="SAM" id="Phobius"/>
    </source>
</evidence>
<feature type="compositionally biased region" description="Pro residues" evidence="1">
    <location>
        <begin position="1"/>
        <end position="17"/>
    </location>
</feature>
<keyword evidence="2" id="KW-1133">Transmembrane helix</keyword>
<accession>A0AAD4M4H3</accession>
<dbReference type="GO" id="GO:0016020">
    <property type="term" value="C:membrane"/>
    <property type="evidence" value="ECO:0007669"/>
    <property type="project" value="TreeGrafter"/>
</dbReference>
<feature type="transmembrane region" description="Helical" evidence="2">
    <location>
        <begin position="209"/>
        <end position="234"/>
    </location>
</feature>
<dbReference type="PANTHER" id="PTHR31735:SF1">
    <property type="entry name" value="VACUOLAR MEMBRANE PROTEIN YPL162C"/>
    <property type="match status" value="1"/>
</dbReference>
<keyword evidence="4" id="KW-1185">Reference proteome</keyword>
<dbReference type="InterPro" id="IPR022127">
    <property type="entry name" value="STIMATE/YPL162C"/>
</dbReference>
<dbReference type="AlphaFoldDB" id="A0AAD4M4H3"/>
<evidence type="ECO:0000313" key="3">
    <source>
        <dbReference type="EMBL" id="KAI0299101.1"/>
    </source>
</evidence>
<name>A0AAD4M4H3_9AGAM</name>
<dbReference type="EMBL" id="WTXG01000024">
    <property type="protein sequence ID" value="KAI0299101.1"/>
    <property type="molecule type" value="Genomic_DNA"/>
</dbReference>
<gene>
    <name evidence="3" type="ORF">B0F90DRAFT_1857447</name>
</gene>
<dbReference type="PANTHER" id="PTHR31735">
    <property type="entry name" value="VACUOLAR MEMBRANE PROTEIN YPL162C"/>
    <property type="match status" value="1"/>
</dbReference>